<evidence type="ECO:0000256" key="5">
    <source>
        <dbReference type="ARBA" id="ARBA00022801"/>
    </source>
</evidence>
<dbReference type="Gene3D" id="2.40.30.40">
    <property type="entry name" value="Peptidase M42, domain 2"/>
    <property type="match status" value="1"/>
</dbReference>
<sequence length="186" mass="21085">MEYLIEKLVKTFGPSSKEDKVKHLIKEELKKCDCEIFEDKFGNLVAHIPQNGPKLMIASHLDTIGFIVTDIDKNGLLRFTSIGGLRPSFLLGSRVLFENGISGTIYYDDKENLWEPKEFKVEKFFIDIGAKSKKDALNFVNIGMEGVFYPVFSKNYDRVISPSLDDRSGCAVIVELLNNIKKKSLK</sequence>
<evidence type="ECO:0000256" key="4">
    <source>
        <dbReference type="ARBA" id="ARBA00022723"/>
    </source>
</evidence>
<evidence type="ECO:0000313" key="7">
    <source>
        <dbReference type="Proteomes" id="UP000236910"/>
    </source>
</evidence>
<protein>
    <submittedName>
        <fullName evidence="6">Aminopeptidase</fullName>
    </submittedName>
</protein>
<gene>
    <name evidence="6" type="ORF">C0175_04410</name>
</gene>
<keyword evidence="2 6" id="KW-0031">Aminopeptidase</keyword>
<feature type="non-terminal residue" evidence="6">
    <location>
        <position position="186"/>
    </location>
</feature>
<dbReference type="PANTHER" id="PTHR32481:SF0">
    <property type="entry name" value="AMINOPEPTIDASE YPDE-RELATED"/>
    <property type="match status" value="1"/>
</dbReference>
<dbReference type="Proteomes" id="UP000236910">
    <property type="component" value="Unassembled WGS sequence"/>
</dbReference>
<keyword evidence="3" id="KW-0645">Protease</keyword>
<accession>A0A2J6X5S2</accession>
<dbReference type="InterPro" id="IPR023367">
    <property type="entry name" value="Peptidase_M42_dom2"/>
</dbReference>
<dbReference type="Pfam" id="PF05343">
    <property type="entry name" value="Peptidase_M42"/>
    <property type="match status" value="1"/>
</dbReference>
<comment type="caution">
    <text evidence="6">The sequence shown here is derived from an EMBL/GenBank/DDBJ whole genome shotgun (WGS) entry which is preliminary data.</text>
</comment>
<dbReference type="PANTHER" id="PTHR32481">
    <property type="entry name" value="AMINOPEPTIDASE"/>
    <property type="match status" value="1"/>
</dbReference>
<dbReference type="InterPro" id="IPR051464">
    <property type="entry name" value="Peptidase_M42_aminopept"/>
</dbReference>
<organism evidence="6 7">
    <name type="scientific">Caldisericum exile</name>
    <dbReference type="NCBI Taxonomy" id="693075"/>
    <lineage>
        <taxon>Bacteria</taxon>
        <taxon>Pseudomonadati</taxon>
        <taxon>Caldisericota/Cryosericota group</taxon>
        <taxon>Caldisericota</taxon>
        <taxon>Caldisericia</taxon>
        <taxon>Caldisericales</taxon>
        <taxon>Caldisericaceae</taxon>
        <taxon>Caldisericum</taxon>
    </lineage>
</organism>
<dbReference type="AlphaFoldDB" id="A0A2J6X5S2"/>
<evidence type="ECO:0000256" key="1">
    <source>
        <dbReference type="ARBA" id="ARBA00006272"/>
    </source>
</evidence>
<dbReference type="SUPFAM" id="SSF53187">
    <property type="entry name" value="Zn-dependent exopeptidases"/>
    <property type="match status" value="1"/>
</dbReference>
<evidence type="ECO:0000256" key="3">
    <source>
        <dbReference type="ARBA" id="ARBA00022670"/>
    </source>
</evidence>
<reference evidence="6 7" key="1">
    <citation type="submission" date="2018-01" db="EMBL/GenBank/DDBJ databases">
        <title>Metagenomic assembled genomes from two thermal pools in the Uzon Caldera, Kamchatka, Russia.</title>
        <authorList>
            <person name="Wilkins L."/>
            <person name="Ettinger C."/>
        </authorList>
    </citation>
    <scope>NUCLEOTIDE SEQUENCE [LARGE SCALE GENOMIC DNA]</scope>
    <source>
        <strain evidence="6">ARK-10</strain>
    </source>
</reference>
<proteinExistence type="inferred from homology"/>
<dbReference type="GO" id="GO:0006508">
    <property type="term" value="P:proteolysis"/>
    <property type="evidence" value="ECO:0007669"/>
    <property type="project" value="UniProtKB-KW"/>
</dbReference>
<dbReference type="SUPFAM" id="SSF101821">
    <property type="entry name" value="Aminopeptidase/glucanase lid domain"/>
    <property type="match status" value="1"/>
</dbReference>
<comment type="similarity">
    <text evidence="1">Belongs to the peptidase M42 family.</text>
</comment>
<dbReference type="Gene3D" id="3.40.630.10">
    <property type="entry name" value="Zn peptidases"/>
    <property type="match status" value="1"/>
</dbReference>
<evidence type="ECO:0000313" key="6">
    <source>
        <dbReference type="EMBL" id="PMP82015.1"/>
    </source>
</evidence>
<dbReference type="EMBL" id="PNIX01000261">
    <property type="protein sequence ID" value="PMP82015.1"/>
    <property type="molecule type" value="Genomic_DNA"/>
</dbReference>
<keyword evidence="5" id="KW-0378">Hydrolase</keyword>
<name>A0A2J6X5S2_9BACT</name>
<keyword evidence="4" id="KW-0479">Metal-binding</keyword>
<evidence type="ECO:0000256" key="2">
    <source>
        <dbReference type="ARBA" id="ARBA00022438"/>
    </source>
</evidence>
<dbReference type="InterPro" id="IPR008007">
    <property type="entry name" value="Peptidase_M42"/>
</dbReference>
<dbReference type="GO" id="GO:0046872">
    <property type="term" value="F:metal ion binding"/>
    <property type="evidence" value="ECO:0007669"/>
    <property type="project" value="UniProtKB-KW"/>
</dbReference>
<dbReference type="GO" id="GO:0004177">
    <property type="term" value="F:aminopeptidase activity"/>
    <property type="evidence" value="ECO:0007669"/>
    <property type="project" value="UniProtKB-KW"/>
</dbReference>